<dbReference type="PRINTS" id="PR00364">
    <property type="entry name" value="DISEASERSIST"/>
</dbReference>
<dbReference type="GO" id="GO:0043531">
    <property type="term" value="F:ADP binding"/>
    <property type="evidence" value="ECO:0007669"/>
    <property type="project" value="InterPro"/>
</dbReference>
<dbReference type="InterPro" id="IPR042197">
    <property type="entry name" value="Apaf_helical"/>
</dbReference>
<accession>A0A392LYV8</accession>
<evidence type="ECO:0000256" key="6">
    <source>
        <dbReference type="ARBA" id="ARBA00022840"/>
    </source>
</evidence>
<dbReference type="InterPro" id="IPR002182">
    <property type="entry name" value="NB-ARC"/>
</dbReference>
<dbReference type="SUPFAM" id="SSF52058">
    <property type="entry name" value="L domain-like"/>
    <property type="match status" value="1"/>
</dbReference>
<dbReference type="AlphaFoldDB" id="A0A392LYV8"/>
<name>A0A392LYV8_9FABA</name>
<dbReference type="InterPro" id="IPR050905">
    <property type="entry name" value="Plant_NBS-LRR"/>
</dbReference>
<dbReference type="Gene3D" id="3.80.10.10">
    <property type="entry name" value="Ribonuclease Inhibitor"/>
    <property type="match status" value="1"/>
</dbReference>
<dbReference type="PANTHER" id="PTHR33463:SF105">
    <property type="entry name" value="AND NB-ARC DOMAIN DISEASE RESISTANCE PROTEIN, PUTATIVE-RELATED"/>
    <property type="match status" value="1"/>
</dbReference>
<evidence type="ECO:0000313" key="9">
    <source>
        <dbReference type="Proteomes" id="UP000265520"/>
    </source>
</evidence>
<keyword evidence="9" id="KW-1185">Reference proteome</keyword>
<dbReference type="GO" id="GO:0005524">
    <property type="term" value="F:ATP binding"/>
    <property type="evidence" value="ECO:0007669"/>
    <property type="project" value="UniProtKB-KW"/>
</dbReference>
<dbReference type="Gene3D" id="3.40.50.300">
    <property type="entry name" value="P-loop containing nucleotide triphosphate hydrolases"/>
    <property type="match status" value="1"/>
</dbReference>
<dbReference type="InterPro" id="IPR036388">
    <property type="entry name" value="WH-like_DNA-bd_sf"/>
</dbReference>
<dbReference type="EMBL" id="LXQA010000767">
    <property type="protein sequence ID" value="MCH80181.1"/>
    <property type="molecule type" value="Genomic_DNA"/>
</dbReference>
<protein>
    <submittedName>
        <fullName evidence="8">CC-NBS-LRR resistance protein</fullName>
    </submittedName>
</protein>
<dbReference type="PANTHER" id="PTHR33463">
    <property type="entry name" value="NB-ARC DOMAIN-CONTAINING PROTEIN-RELATED"/>
    <property type="match status" value="1"/>
</dbReference>
<sequence>MVSVLTDLTKQCVEKLINGAITEARHVFCFTCITKEFEEERARLEAERITLGQRAKVAIGRDKDIQANVCLWEEEADKLIQEDTKTKQTCLFGFCPNCIWRYKRGKELANNLEEVKRLFEKGEKLENIELPRRLPDVERYSSQNYISFKSRELKYKELFDALKDDNSYIIGLQGMGGTGKTTMAKEVGKDLKQSKQFDYVIDTTISSTPNITKIQDDIAGPLGLKWEDCNESDRPKRLWSRLTNGDKILLIMDDVWDRDPALDFDAIGIPKQDNHKGCRVLVTSRSKQIFNKMDCDKIIEVDLLSEEDAWIMFKRYANICNSSSKKLISKGRKIVKECKQLPVAIAVIASSLKGQQHREHEWDVTLKSLKKPASMHGIDDDMVGIYKCLKLSYDYMKDEKAKGLFLLCSVFREDQEISIEVLTRLCIGAGVFGEGYGNYDDARNQVIVAKNKLLDSCLLLEVSEERVKMHDFVRDVAQWIANKEIRGVNLSDKNQKSLIEKETNIRYLLCEGKNKDLFSWKFDGSKLETLIVHVDRDEGRRLMEVPNSFLENVMKLRVWYFSGNDKRPLSLPRSIHSLTNIRSMLVDSMDLGDISILGSLQSLETLDLVECTINELPNEFTKLEKFKLLNLEKCEIRRSNPFEVIERCSSLEELYFRNSFNGFCREVTLPKLQRYHIQKALDKMNGSIPKYLVFDADVDDACIFSKGALKYCMQTAEVLRLDGIKGEWKNLMPEMVPIDLSMNSLVELSLSCISELQYLIDTIGSQLPNVLSKLVVLKLERMDNLEELFNAKPQQSKDHHTAELPGVSFPVSIVDFSKPGATRDIANS</sequence>
<keyword evidence="6" id="KW-0067">ATP-binding</keyword>
<evidence type="ECO:0000256" key="4">
    <source>
        <dbReference type="ARBA" id="ARBA00022741"/>
    </source>
</evidence>
<dbReference type="InterPro" id="IPR027417">
    <property type="entry name" value="P-loop_NTPase"/>
</dbReference>
<comment type="similarity">
    <text evidence="1">Belongs to the disease resistance NB-LRR family.</text>
</comment>
<dbReference type="Pfam" id="PF00931">
    <property type="entry name" value="NB-ARC"/>
    <property type="match status" value="1"/>
</dbReference>
<dbReference type="GO" id="GO:0006952">
    <property type="term" value="P:defense response"/>
    <property type="evidence" value="ECO:0007669"/>
    <property type="project" value="UniProtKB-KW"/>
</dbReference>
<feature type="domain" description="NB-ARC" evidence="7">
    <location>
        <begin position="156"/>
        <end position="318"/>
    </location>
</feature>
<organism evidence="8 9">
    <name type="scientific">Trifolium medium</name>
    <dbReference type="NCBI Taxonomy" id="97028"/>
    <lineage>
        <taxon>Eukaryota</taxon>
        <taxon>Viridiplantae</taxon>
        <taxon>Streptophyta</taxon>
        <taxon>Embryophyta</taxon>
        <taxon>Tracheophyta</taxon>
        <taxon>Spermatophyta</taxon>
        <taxon>Magnoliopsida</taxon>
        <taxon>eudicotyledons</taxon>
        <taxon>Gunneridae</taxon>
        <taxon>Pentapetalae</taxon>
        <taxon>rosids</taxon>
        <taxon>fabids</taxon>
        <taxon>Fabales</taxon>
        <taxon>Fabaceae</taxon>
        <taxon>Papilionoideae</taxon>
        <taxon>50 kb inversion clade</taxon>
        <taxon>NPAAA clade</taxon>
        <taxon>Hologalegina</taxon>
        <taxon>IRL clade</taxon>
        <taxon>Trifolieae</taxon>
        <taxon>Trifolium</taxon>
    </lineage>
</organism>
<dbReference type="InterPro" id="IPR032675">
    <property type="entry name" value="LRR_dom_sf"/>
</dbReference>
<dbReference type="Proteomes" id="UP000265520">
    <property type="component" value="Unassembled WGS sequence"/>
</dbReference>
<keyword evidence="5" id="KW-0611">Plant defense</keyword>
<keyword evidence="2" id="KW-0433">Leucine-rich repeat</keyword>
<dbReference type="FunFam" id="3.40.50.300:FF:001091">
    <property type="entry name" value="Probable disease resistance protein At1g61300"/>
    <property type="match status" value="1"/>
</dbReference>
<evidence type="ECO:0000259" key="7">
    <source>
        <dbReference type="Pfam" id="PF00931"/>
    </source>
</evidence>
<reference evidence="8 9" key="1">
    <citation type="journal article" date="2018" name="Front. Plant Sci.">
        <title>Red Clover (Trifolium pratense) and Zigzag Clover (T. medium) - A Picture of Genomic Similarities and Differences.</title>
        <authorList>
            <person name="Dluhosova J."/>
            <person name="Istvanek J."/>
            <person name="Nedelnik J."/>
            <person name="Repkova J."/>
        </authorList>
    </citation>
    <scope>NUCLEOTIDE SEQUENCE [LARGE SCALE GENOMIC DNA]</scope>
    <source>
        <strain evidence="9">cv. 10/8</strain>
        <tissue evidence="8">Leaf</tissue>
    </source>
</reference>
<comment type="caution">
    <text evidence="8">The sequence shown here is derived from an EMBL/GenBank/DDBJ whole genome shotgun (WGS) entry which is preliminary data.</text>
</comment>
<evidence type="ECO:0000256" key="1">
    <source>
        <dbReference type="ARBA" id="ARBA00008894"/>
    </source>
</evidence>
<proteinExistence type="inferred from homology"/>
<evidence type="ECO:0000256" key="2">
    <source>
        <dbReference type="ARBA" id="ARBA00022614"/>
    </source>
</evidence>
<keyword evidence="4" id="KW-0547">Nucleotide-binding</keyword>
<evidence type="ECO:0000256" key="5">
    <source>
        <dbReference type="ARBA" id="ARBA00022821"/>
    </source>
</evidence>
<dbReference type="SUPFAM" id="SSF52540">
    <property type="entry name" value="P-loop containing nucleoside triphosphate hydrolases"/>
    <property type="match status" value="1"/>
</dbReference>
<evidence type="ECO:0000256" key="3">
    <source>
        <dbReference type="ARBA" id="ARBA00022737"/>
    </source>
</evidence>
<dbReference type="Gene3D" id="1.10.8.430">
    <property type="entry name" value="Helical domain of apoptotic protease-activating factors"/>
    <property type="match status" value="1"/>
</dbReference>
<dbReference type="Gene3D" id="1.10.10.10">
    <property type="entry name" value="Winged helix-like DNA-binding domain superfamily/Winged helix DNA-binding domain"/>
    <property type="match status" value="1"/>
</dbReference>
<gene>
    <name evidence="8" type="ORF">A2U01_0000944</name>
</gene>
<evidence type="ECO:0000313" key="8">
    <source>
        <dbReference type="EMBL" id="MCH80181.1"/>
    </source>
</evidence>
<keyword evidence="3" id="KW-0677">Repeat</keyword>